<name>A0ABD1W3R0_9LAMI</name>
<reference evidence="3" key="1">
    <citation type="submission" date="2024-07" db="EMBL/GenBank/DDBJ databases">
        <title>Two chromosome-level genome assemblies of Korean endemic species Abeliophyllum distichum and Forsythia ovata (Oleaceae).</title>
        <authorList>
            <person name="Jang H."/>
        </authorList>
    </citation>
    <scope>NUCLEOTIDE SEQUENCE [LARGE SCALE GENOMIC DNA]</scope>
</reference>
<sequence>MGPPKSGRAISQQAFDEMVKENMEDLGMDPTEALQDAIQTLTLQGVDLSGIVTCVPGESNPVMECLDKLKQLNGNWSDLNHVEDENAVNEIVELLEELYDMCEDKGSGNAAIACFHITPELSLLTLPVFTLVPAVLFFWTYIGQHLPQNFLY</sequence>
<protein>
    <submittedName>
        <fullName evidence="2">ARM repeat superfamily protein</fullName>
    </submittedName>
</protein>
<dbReference type="AlphaFoldDB" id="A0ABD1W3R0"/>
<comment type="caution">
    <text evidence="2">The sequence shown here is derived from an EMBL/GenBank/DDBJ whole genome shotgun (WGS) entry which is preliminary data.</text>
</comment>
<dbReference type="Proteomes" id="UP001604277">
    <property type="component" value="Unassembled WGS sequence"/>
</dbReference>
<keyword evidence="1" id="KW-1133">Transmembrane helix</keyword>
<keyword evidence="1" id="KW-0472">Membrane</keyword>
<gene>
    <name evidence="2" type="ORF">Fot_13536</name>
</gene>
<evidence type="ECO:0000313" key="3">
    <source>
        <dbReference type="Proteomes" id="UP001604277"/>
    </source>
</evidence>
<proteinExistence type="predicted"/>
<feature type="transmembrane region" description="Helical" evidence="1">
    <location>
        <begin position="121"/>
        <end position="142"/>
    </location>
</feature>
<keyword evidence="3" id="KW-1185">Reference proteome</keyword>
<keyword evidence="1" id="KW-0812">Transmembrane</keyword>
<evidence type="ECO:0000313" key="2">
    <source>
        <dbReference type="EMBL" id="KAL2544303.1"/>
    </source>
</evidence>
<accession>A0ABD1W3R0</accession>
<dbReference type="EMBL" id="JBFOLJ010000004">
    <property type="protein sequence ID" value="KAL2544303.1"/>
    <property type="molecule type" value="Genomic_DNA"/>
</dbReference>
<evidence type="ECO:0000256" key="1">
    <source>
        <dbReference type="SAM" id="Phobius"/>
    </source>
</evidence>
<organism evidence="2 3">
    <name type="scientific">Forsythia ovata</name>
    <dbReference type="NCBI Taxonomy" id="205694"/>
    <lineage>
        <taxon>Eukaryota</taxon>
        <taxon>Viridiplantae</taxon>
        <taxon>Streptophyta</taxon>
        <taxon>Embryophyta</taxon>
        <taxon>Tracheophyta</taxon>
        <taxon>Spermatophyta</taxon>
        <taxon>Magnoliopsida</taxon>
        <taxon>eudicotyledons</taxon>
        <taxon>Gunneridae</taxon>
        <taxon>Pentapetalae</taxon>
        <taxon>asterids</taxon>
        <taxon>lamiids</taxon>
        <taxon>Lamiales</taxon>
        <taxon>Oleaceae</taxon>
        <taxon>Forsythieae</taxon>
        <taxon>Forsythia</taxon>
    </lineage>
</organism>